<reference evidence="2" key="2">
    <citation type="submission" date="2020-07" db="EMBL/GenBank/DDBJ databases">
        <authorList>
            <person name="Vera ALvarez R."/>
            <person name="Arias-Moreno D.M."/>
            <person name="Jimenez-Jacinto V."/>
            <person name="Jimenez-Bremont J.F."/>
            <person name="Swaminathan K."/>
            <person name="Moose S.P."/>
            <person name="Guerrero-Gonzalez M.L."/>
            <person name="Marino-Ramirez L."/>
            <person name="Landsman D."/>
            <person name="Rodriguez-Kessler M."/>
            <person name="Delgado-Sanchez P."/>
        </authorList>
    </citation>
    <scope>NUCLEOTIDE SEQUENCE</scope>
    <source>
        <tissue evidence="2">Cladode</tissue>
    </source>
</reference>
<reference evidence="2" key="1">
    <citation type="journal article" date="2013" name="J. Plant Res.">
        <title>Effect of fungi and light on seed germination of three Opuntia species from semiarid lands of central Mexico.</title>
        <authorList>
            <person name="Delgado-Sanchez P."/>
            <person name="Jimenez-Bremont J.F."/>
            <person name="Guerrero-Gonzalez Mde L."/>
            <person name="Flores J."/>
        </authorList>
    </citation>
    <scope>NUCLEOTIDE SEQUENCE</scope>
    <source>
        <tissue evidence="2">Cladode</tissue>
    </source>
</reference>
<keyword evidence="1" id="KW-0472">Membrane</keyword>
<dbReference type="AlphaFoldDB" id="A0A7C9ALM4"/>
<evidence type="ECO:0000256" key="1">
    <source>
        <dbReference type="SAM" id="Phobius"/>
    </source>
</evidence>
<name>A0A7C9ALM4_OPUST</name>
<feature type="transmembrane region" description="Helical" evidence="1">
    <location>
        <begin position="248"/>
        <end position="268"/>
    </location>
</feature>
<evidence type="ECO:0000313" key="2">
    <source>
        <dbReference type="EMBL" id="MBA4668735.1"/>
    </source>
</evidence>
<accession>A0A7C9ALM4</accession>
<dbReference type="EMBL" id="GISG01240743">
    <property type="protein sequence ID" value="MBA4668735.1"/>
    <property type="molecule type" value="Transcribed_RNA"/>
</dbReference>
<keyword evidence="1" id="KW-0812">Transmembrane</keyword>
<protein>
    <submittedName>
        <fullName evidence="2">Uncharacterized protein</fullName>
    </submittedName>
</protein>
<proteinExistence type="predicted"/>
<keyword evidence="1" id="KW-1133">Transmembrane helix</keyword>
<organism evidence="2">
    <name type="scientific">Opuntia streptacantha</name>
    <name type="common">Prickly pear cactus</name>
    <name type="synonym">Opuntia cardona</name>
    <dbReference type="NCBI Taxonomy" id="393608"/>
    <lineage>
        <taxon>Eukaryota</taxon>
        <taxon>Viridiplantae</taxon>
        <taxon>Streptophyta</taxon>
        <taxon>Embryophyta</taxon>
        <taxon>Tracheophyta</taxon>
        <taxon>Spermatophyta</taxon>
        <taxon>Magnoliopsida</taxon>
        <taxon>eudicotyledons</taxon>
        <taxon>Gunneridae</taxon>
        <taxon>Pentapetalae</taxon>
        <taxon>Caryophyllales</taxon>
        <taxon>Cactineae</taxon>
        <taxon>Cactaceae</taxon>
        <taxon>Opuntioideae</taxon>
        <taxon>Opuntia</taxon>
    </lineage>
</organism>
<feature type="transmembrane region" description="Helical" evidence="1">
    <location>
        <begin position="315"/>
        <end position="334"/>
    </location>
</feature>
<feature type="transmembrane region" description="Helical" evidence="1">
    <location>
        <begin position="274"/>
        <end position="294"/>
    </location>
</feature>
<sequence length="434" mass="49095">MPSRRRKKPPDFSTFSRQSISCFPHHPPFVLLFPSVYFLHQPFELGQCFGLVCGSRRTLAWLHLSSSVLVYPSFGRRSALLSSPWVVRTHGMLFLLPPSTLVADLLAPSGSVGVALGSPIVAVIEADSALWRSETHIPPCIWVYSPLHPSIVKFYPSLVKISTLVCFAVADILVDLSSRYVSSLRRLLVIRSELQVCYILLFPPLIRVNYFFIADLKASILVPTLFQFGVRFRVVSFPYCWEIPMLGYYLDNSCGILCQICAVLPTLISRASLFNFAACIMLRLLLDCVTAYCIQYEEYLADYVGMSIGDSICMALLLISFLFFLLIWFCGYVVKPLDYGFQTSQWAQHAYLGLMLDVCSSNPFVKVMSWRNSCVIFTAQHELYSVIPWHLILLGYRWGGALYCPFGSTCVVLWSSMLDDPTWLCLLDWVCLCT</sequence>